<evidence type="ECO:0000313" key="1">
    <source>
        <dbReference type="EMBL" id="KAE8393396.1"/>
    </source>
</evidence>
<dbReference type="EMBL" id="ML735230">
    <property type="protein sequence ID" value="KAE8393396.1"/>
    <property type="molecule type" value="Genomic_DNA"/>
</dbReference>
<organism evidence="1">
    <name type="scientific">Petromyces alliaceus</name>
    <name type="common">Aspergillus alliaceus</name>
    <dbReference type="NCBI Taxonomy" id="209559"/>
    <lineage>
        <taxon>Eukaryota</taxon>
        <taxon>Fungi</taxon>
        <taxon>Dikarya</taxon>
        <taxon>Ascomycota</taxon>
        <taxon>Pezizomycotina</taxon>
        <taxon>Eurotiomycetes</taxon>
        <taxon>Eurotiomycetidae</taxon>
        <taxon>Eurotiales</taxon>
        <taxon>Aspergillaceae</taxon>
        <taxon>Aspergillus</taxon>
        <taxon>Aspergillus subgen. Circumdati</taxon>
    </lineage>
</organism>
<reference evidence="1" key="1">
    <citation type="submission" date="2019-04" db="EMBL/GenBank/DDBJ databases">
        <title>Friends and foes A comparative genomics studyof 23 Aspergillus species from section Flavi.</title>
        <authorList>
            <consortium name="DOE Joint Genome Institute"/>
            <person name="Kjaerbolling I."/>
            <person name="Vesth T."/>
            <person name="Frisvad J.C."/>
            <person name="Nybo J.L."/>
            <person name="Theobald S."/>
            <person name="Kildgaard S."/>
            <person name="Isbrandt T."/>
            <person name="Kuo A."/>
            <person name="Sato A."/>
            <person name="Lyhne E.K."/>
            <person name="Kogle M.E."/>
            <person name="Wiebenga A."/>
            <person name="Kun R.S."/>
            <person name="Lubbers R.J."/>
            <person name="Makela M.R."/>
            <person name="Barry K."/>
            <person name="Chovatia M."/>
            <person name="Clum A."/>
            <person name="Daum C."/>
            <person name="Haridas S."/>
            <person name="He G."/>
            <person name="LaButti K."/>
            <person name="Lipzen A."/>
            <person name="Mondo S."/>
            <person name="Riley R."/>
            <person name="Salamov A."/>
            <person name="Simmons B.A."/>
            <person name="Magnuson J.K."/>
            <person name="Henrissat B."/>
            <person name="Mortensen U.H."/>
            <person name="Larsen T.O."/>
            <person name="Devries R.P."/>
            <person name="Grigoriev I.V."/>
            <person name="Machida M."/>
            <person name="Baker S.E."/>
            <person name="Andersen M.R."/>
        </authorList>
    </citation>
    <scope>NUCLEOTIDE SEQUENCE [LARGE SCALE GENOMIC DNA]</scope>
    <source>
        <strain evidence="1">IBT 14317</strain>
    </source>
</reference>
<accession>A0A5N7CGV2</accession>
<protein>
    <submittedName>
        <fullName evidence="1">Uncharacterized protein</fullName>
    </submittedName>
</protein>
<name>A0A5N7CGV2_PETAA</name>
<sequence>MSARSYVTLEEQLINPASASGDSILVDWEGQDDFLNPADKSVQRKQIVTFLVSLIALSATAPSATDACGTKEYSGPFEVSGVLGSLATGTAEGRLSSDDVETTEY</sequence>
<dbReference type="Proteomes" id="UP000326877">
    <property type="component" value="Unassembled WGS sequence"/>
</dbReference>
<dbReference type="AlphaFoldDB" id="A0A5N7CGV2"/>
<proteinExistence type="predicted"/>
<gene>
    <name evidence="1" type="ORF">BDV23DRAFT_180729</name>
</gene>